<accession>A0A1J3E8T1</accession>
<gene>
    <name evidence="1" type="ORF">GA_TR91_c0_g1_i1_g.234</name>
</gene>
<protein>
    <submittedName>
        <fullName evidence="1">Uncharacterized protein</fullName>
    </submittedName>
</protein>
<sequence>MLGPSKKLFSVGRVYIAKTTAHSITAADPPKTAYLLEMALLCDGPGASAGAGGSEIEDGVNAGVSVEGESAWDNDGGDATEDSGVGVFDVEGEIAGEIIRLPPPLNGAGAGD</sequence>
<evidence type="ECO:0000313" key="1">
    <source>
        <dbReference type="EMBL" id="JAU26616.1"/>
    </source>
</evidence>
<proteinExistence type="predicted"/>
<dbReference type="EMBL" id="GEVI01005704">
    <property type="protein sequence ID" value="JAU26616.1"/>
    <property type="molecule type" value="Transcribed_RNA"/>
</dbReference>
<dbReference type="AlphaFoldDB" id="A0A1J3E8T1"/>
<organism evidence="1">
    <name type="scientific">Noccaea caerulescens</name>
    <name type="common">Alpine penny-cress</name>
    <name type="synonym">Thlaspi caerulescens</name>
    <dbReference type="NCBI Taxonomy" id="107243"/>
    <lineage>
        <taxon>Eukaryota</taxon>
        <taxon>Viridiplantae</taxon>
        <taxon>Streptophyta</taxon>
        <taxon>Embryophyta</taxon>
        <taxon>Tracheophyta</taxon>
        <taxon>Spermatophyta</taxon>
        <taxon>Magnoliopsida</taxon>
        <taxon>eudicotyledons</taxon>
        <taxon>Gunneridae</taxon>
        <taxon>Pentapetalae</taxon>
        <taxon>rosids</taxon>
        <taxon>malvids</taxon>
        <taxon>Brassicales</taxon>
        <taxon>Brassicaceae</taxon>
        <taxon>Coluteocarpeae</taxon>
        <taxon>Noccaea</taxon>
    </lineage>
</organism>
<reference evidence="1" key="1">
    <citation type="submission" date="2016-07" db="EMBL/GenBank/DDBJ databases">
        <title>De novo transcriptome assembly of four accessions of the metal hyperaccumulator plant Noccaea caerulescens.</title>
        <authorList>
            <person name="Blande D."/>
            <person name="Halimaa P."/>
            <person name="Tervahauta A.I."/>
            <person name="Aarts M.G."/>
            <person name="Karenlampi S.O."/>
        </authorList>
    </citation>
    <scope>NUCLEOTIDE SEQUENCE</scope>
</reference>
<name>A0A1J3E8T1_NOCCA</name>